<proteinExistence type="predicted"/>
<protein>
    <recommendedName>
        <fullName evidence="1">HTH marR-type domain-containing protein</fullName>
    </recommendedName>
</protein>
<reference evidence="2 3" key="1">
    <citation type="submission" date="2017-07" db="EMBL/GenBank/DDBJ databases">
        <title>The new phylogeny of genus Mycobacterium.</title>
        <authorList>
            <person name="Tortoli E."/>
            <person name="Trovato A."/>
            <person name="Cirillo D.M."/>
        </authorList>
    </citation>
    <scope>NUCLEOTIDE SEQUENCE [LARGE SCALE GENOMIC DNA]</scope>
    <source>
        <strain evidence="2 3">ATCC 33027</strain>
    </source>
</reference>
<keyword evidence="3" id="KW-1185">Reference proteome</keyword>
<comment type="caution">
    <text evidence="2">The sequence shown here is derived from an EMBL/GenBank/DDBJ whole genome shotgun (WGS) entry which is preliminary data.</text>
</comment>
<dbReference type="InterPro" id="IPR000835">
    <property type="entry name" value="HTH_MarR-typ"/>
</dbReference>
<dbReference type="PANTHER" id="PTHR39515:SF2">
    <property type="entry name" value="HTH-TYPE TRANSCRIPTIONAL REGULATOR RV0880"/>
    <property type="match status" value="1"/>
</dbReference>
<dbReference type="Pfam" id="PF01047">
    <property type="entry name" value="MarR"/>
    <property type="match status" value="1"/>
</dbReference>
<dbReference type="SMART" id="SM00347">
    <property type="entry name" value="HTH_MARR"/>
    <property type="match status" value="1"/>
</dbReference>
<sequence>MDSSPGVEAIAAWLEQSALLNIRQLADRSEFNVTALDVLHRLDTAGPVRLTALAAAAGVSQPSMSQLIRRLECRGMTQRTTDTSDGRATLVTITDVGRDMVRQRRRDLAERLAALLATLPINDRAGLELAARVALPLITRLTAVEASNAAQRVPR</sequence>
<organism evidence="2 3">
    <name type="scientific">Mycolicibacterium sphagni</name>
    <dbReference type="NCBI Taxonomy" id="1786"/>
    <lineage>
        <taxon>Bacteria</taxon>
        <taxon>Bacillati</taxon>
        <taxon>Actinomycetota</taxon>
        <taxon>Actinomycetes</taxon>
        <taxon>Mycobacteriales</taxon>
        <taxon>Mycobacteriaceae</taxon>
        <taxon>Mycolicibacterium</taxon>
    </lineage>
</organism>
<dbReference type="EMBL" id="NOZR01000023">
    <property type="protein sequence ID" value="OYN76245.1"/>
    <property type="molecule type" value="Genomic_DNA"/>
</dbReference>
<evidence type="ECO:0000259" key="1">
    <source>
        <dbReference type="PROSITE" id="PS50995"/>
    </source>
</evidence>
<dbReference type="PANTHER" id="PTHR39515">
    <property type="entry name" value="CONSERVED PROTEIN"/>
    <property type="match status" value="1"/>
</dbReference>
<dbReference type="SUPFAM" id="SSF46785">
    <property type="entry name" value="Winged helix' DNA-binding domain"/>
    <property type="match status" value="1"/>
</dbReference>
<evidence type="ECO:0000313" key="2">
    <source>
        <dbReference type="EMBL" id="OYN76245.1"/>
    </source>
</evidence>
<gene>
    <name evidence="2" type="ORF">CG716_22960</name>
</gene>
<dbReference type="GO" id="GO:0003700">
    <property type="term" value="F:DNA-binding transcription factor activity"/>
    <property type="evidence" value="ECO:0007669"/>
    <property type="project" value="InterPro"/>
</dbReference>
<name>A0A255DG93_9MYCO</name>
<dbReference type="Gene3D" id="1.10.10.10">
    <property type="entry name" value="Winged helix-like DNA-binding domain superfamily/Winged helix DNA-binding domain"/>
    <property type="match status" value="1"/>
</dbReference>
<dbReference type="AlphaFoldDB" id="A0A255DG93"/>
<dbReference type="InterPro" id="IPR036390">
    <property type="entry name" value="WH_DNA-bd_sf"/>
</dbReference>
<dbReference type="InterPro" id="IPR052526">
    <property type="entry name" value="HTH-type_Bedaq_tolerance"/>
</dbReference>
<dbReference type="OrthoDB" id="69852at2"/>
<feature type="domain" description="HTH marR-type" evidence="1">
    <location>
        <begin position="1"/>
        <end position="143"/>
    </location>
</feature>
<dbReference type="InterPro" id="IPR036388">
    <property type="entry name" value="WH-like_DNA-bd_sf"/>
</dbReference>
<accession>A0A255DG93</accession>
<dbReference type="Proteomes" id="UP000216063">
    <property type="component" value="Unassembled WGS sequence"/>
</dbReference>
<evidence type="ECO:0000313" key="3">
    <source>
        <dbReference type="Proteomes" id="UP000216063"/>
    </source>
</evidence>
<dbReference type="PROSITE" id="PS50995">
    <property type="entry name" value="HTH_MARR_2"/>
    <property type="match status" value="1"/>
</dbReference>